<evidence type="ECO:0000313" key="2">
    <source>
        <dbReference type="Proteomes" id="UP000007435"/>
    </source>
</evidence>
<accession>E4RZE0</accession>
<organism evidence="1 2">
    <name type="scientific">Leadbetterella byssophila (strain DSM 17132 / JCM 16389 / KACC 11308 / NBRC 106382 / 4M15)</name>
    <dbReference type="NCBI Taxonomy" id="649349"/>
    <lineage>
        <taxon>Bacteria</taxon>
        <taxon>Pseudomonadati</taxon>
        <taxon>Bacteroidota</taxon>
        <taxon>Cytophagia</taxon>
        <taxon>Cytophagales</taxon>
        <taxon>Leadbetterellaceae</taxon>
        <taxon>Leadbetterella</taxon>
    </lineage>
</organism>
<dbReference type="HOGENOM" id="CLU_2973901_0_0_10"/>
<dbReference type="AlphaFoldDB" id="E4RZE0"/>
<evidence type="ECO:0000313" key="1">
    <source>
        <dbReference type="EMBL" id="ADQ16479.1"/>
    </source>
</evidence>
<name>E4RZE0_LEAB4</name>
<dbReference type="KEGG" id="lby:Lbys_0717"/>
<dbReference type="EMBL" id="CP002305">
    <property type="protein sequence ID" value="ADQ16479.1"/>
    <property type="molecule type" value="Genomic_DNA"/>
</dbReference>
<dbReference type="STRING" id="649349.Lbys_0717"/>
<protein>
    <submittedName>
        <fullName evidence="1">Uncharacterized protein</fullName>
    </submittedName>
</protein>
<sequence>MLLRRLSQQQMGSLWLILFLKHSDNFYQRKKARFVAIYVKENLDQYAFIKSVTGNSRN</sequence>
<gene>
    <name evidence="1" type="ordered locus">Lbys_0717</name>
</gene>
<proteinExistence type="predicted"/>
<dbReference type="Proteomes" id="UP000007435">
    <property type="component" value="Chromosome"/>
</dbReference>
<reference evidence="1 2" key="2">
    <citation type="journal article" date="2011" name="Stand. Genomic Sci.">
        <title>Complete genome sequence of Leadbetterella byssophila type strain (4M15).</title>
        <authorList>
            <person name="Abt B."/>
            <person name="Teshima H."/>
            <person name="Lucas S."/>
            <person name="Lapidus A."/>
            <person name="Del Rio T.G."/>
            <person name="Nolan M."/>
            <person name="Tice H."/>
            <person name="Cheng J.F."/>
            <person name="Pitluck S."/>
            <person name="Liolios K."/>
            <person name="Pagani I."/>
            <person name="Ivanova N."/>
            <person name="Mavromatis K."/>
            <person name="Pati A."/>
            <person name="Tapia R."/>
            <person name="Han C."/>
            <person name="Goodwin L."/>
            <person name="Chen A."/>
            <person name="Palaniappan K."/>
            <person name="Land M."/>
            <person name="Hauser L."/>
            <person name="Chang Y.J."/>
            <person name="Jeffries C.D."/>
            <person name="Rohde M."/>
            <person name="Goker M."/>
            <person name="Tindall B.J."/>
            <person name="Detter J.C."/>
            <person name="Woyke T."/>
            <person name="Bristow J."/>
            <person name="Eisen J.A."/>
            <person name="Markowitz V."/>
            <person name="Hugenholtz P."/>
            <person name="Klenk H.P."/>
            <person name="Kyrpides N.C."/>
        </authorList>
    </citation>
    <scope>NUCLEOTIDE SEQUENCE [LARGE SCALE GENOMIC DNA]</scope>
    <source>
        <strain evidence="2">DSM 17132 / JCM 16389 / KACC 11308 / NBRC 106382 / 4M15</strain>
    </source>
</reference>
<keyword evidence="2" id="KW-1185">Reference proteome</keyword>
<reference key="1">
    <citation type="submission" date="2010-11" db="EMBL/GenBank/DDBJ databases">
        <title>The complete genome of Leadbetterella byssophila DSM 17132.</title>
        <authorList>
            <consortium name="US DOE Joint Genome Institute (JGI-PGF)"/>
            <person name="Lucas S."/>
            <person name="Copeland A."/>
            <person name="Lapidus A."/>
            <person name="Glavina del Rio T."/>
            <person name="Dalin E."/>
            <person name="Tice H."/>
            <person name="Bruce D."/>
            <person name="Goodwin L."/>
            <person name="Pitluck S."/>
            <person name="Kyrpides N."/>
            <person name="Mavromatis K."/>
            <person name="Ivanova N."/>
            <person name="Teshima H."/>
            <person name="Brettin T."/>
            <person name="Detter J.C."/>
            <person name="Han C."/>
            <person name="Tapia R."/>
            <person name="Land M."/>
            <person name="Hauser L."/>
            <person name="Markowitz V."/>
            <person name="Cheng J.-F."/>
            <person name="Hugenholtz P."/>
            <person name="Woyke T."/>
            <person name="Wu D."/>
            <person name="Tindall B."/>
            <person name="Pomrenke H.G."/>
            <person name="Brambilla E."/>
            <person name="Klenk H.-P."/>
            <person name="Eisen J.A."/>
        </authorList>
    </citation>
    <scope>NUCLEOTIDE SEQUENCE [LARGE SCALE GENOMIC DNA]</scope>
    <source>
        <strain>DSM 17132</strain>
    </source>
</reference>